<feature type="transmembrane region" description="Helical" evidence="1">
    <location>
        <begin position="133"/>
        <end position="153"/>
    </location>
</feature>
<evidence type="ECO:0000313" key="2">
    <source>
        <dbReference type="EMBL" id="GGA76968.1"/>
    </source>
</evidence>
<name>A0A916RZF0_9BACI</name>
<gene>
    <name evidence="2" type="ORF">GCM10008025_20730</name>
</gene>
<dbReference type="Proteomes" id="UP000613512">
    <property type="component" value="Unassembled WGS sequence"/>
</dbReference>
<sequence>MHNKQLQITYAYHFISEGIIIYLSLLPIMYKYFEGLPIWTYISILFAISVGYAVISKITNSYIPYIISIPVVFIVLTSFGYNTGLSALFSGLFVWRFISIRNKIFINNESNYLIITFLLTILALLVTQNFTYVMLLLTLIAVTLIGNTLSNLYHIEREKRNSFHRTEWIKWGGIFLGSAMLFFLLRDTLTKVVSFIWSGIGSVLTLVAGKFAQFLEYLGIAQFFQRGIDQMEPIEGTPGFAEGEEIKEYTSQPSEGIDMNTLIMIAIGVIVLLLIYLIYRGLKEKAAENDQEEVTQYSIKEEKLADRGKFGRTLFKRRRRSPNHPIRRLMFEFELKAAKRKLGRMHYESIENWFNRLGLEGNAQVYQKVRYGEKPVSREEEASLKKLLHSLEKTLEEIKIEEEM</sequence>
<reference evidence="2" key="2">
    <citation type="submission" date="2020-09" db="EMBL/GenBank/DDBJ databases">
        <authorList>
            <person name="Sun Q."/>
            <person name="Zhou Y."/>
        </authorList>
    </citation>
    <scope>NUCLEOTIDE SEQUENCE</scope>
    <source>
        <strain evidence="2">CGMCC 1.12408</strain>
    </source>
</reference>
<dbReference type="RefSeq" id="WP_188384598.1">
    <property type="nucleotide sequence ID" value="NZ_BMEY01000009.1"/>
</dbReference>
<evidence type="ECO:0000313" key="3">
    <source>
        <dbReference type="Proteomes" id="UP000613512"/>
    </source>
</evidence>
<dbReference type="AlphaFoldDB" id="A0A916RZF0"/>
<feature type="transmembrane region" description="Helical" evidence="1">
    <location>
        <begin position="12"/>
        <end position="30"/>
    </location>
</feature>
<keyword evidence="1" id="KW-0812">Transmembrane</keyword>
<feature type="transmembrane region" description="Helical" evidence="1">
    <location>
        <begin position="168"/>
        <end position="185"/>
    </location>
</feature>
<reference evidence="2" key="1">
    <citation type="journal article" date="2014" name="Int. J. Syst. Evol. Microbiol.">
        <title>Complete genome sequence of Corynebacterium casei LMG S-19264T (=DSM 44701T), isolated from a smear-ripened cheese.</title>
        <authorList>
            <consortium name="US DOE Joint Genome Institute (JGI-PGF)"/>
            <person name="Walter F."/>
            <person name="Albersmeier A."/>
            <person name="Kalinowski J."/>
            <person name="Ruckert C."/>
        </authorList>
    </citation>
    <scope>NUCLEOTIDE SEQUENCE</scope>
    <source>
        <strain evidence="2">CGMCC 1.12408</strain>
    </source>
</reference>
<dbReference type="EMBL" id="BMEY01000009">
    <property type="protein sequence ID" value="GGA76968.1"/>
    <property type="molecule type" value="Genomic_DNA"/>
</dbReference>
<accession>A0A916RZF0</accession>
<keyword evidence="1" id="KW-0472">Membrane</keyword>
<organism evidence="2 3">
    <name type="scientific">Ornithinibacillus halotolerans</name>
    <dbReference type="NCBI Taxonomy" id="1274357"/>
    <lineage>
        <taxon>Bacteria</taxon>
        <taxon>Bacillati</taxon>
        <taxon>Bacillota</taxon>
        <taxon>Bacilli</taxon>
        <taxon>Bacillales</taxon>
        <taxon>Bacillaceae</taxon>
        <taxon>Ornithinibacillus</taxon>
    </lineage>
</organism>
<feature type="transmembrane region" description="Helical" evidence="1">
    <location>
        <begin position="67"/>
        <end position="98"/>
    </location>
</feature>
<evidence type="ECO:0000256" key="1">
    <source>
        <dbReference type="SAM" id="Phobius"/>
    </source>
</evidence>
<keyword evidence="1" id="KW-1133">Transmembrane helix</keyword>
<feature type="transmembrane region" description="Helical" evidence="1">
    <location>
        <begin position="192"/>
        <end position="212"/>
    </location>
</feature>
<comment type="caution">
    <text evidence="2">The sequence shown here is derived from an EMBL/GenBank/DDBJ whole genome shotgun (WGS) entry which is preliminary data.</text>
</comment>
<feature type="transmembrane region" description="Helical" evidence="1">
    <location>
        <begin position="110"/>
        <end position="126"/>
    </location>
</feature>
<keyword evidence="3" id="KW-1185">Reference proteome</keyword>
<evidence type="ECO:0008006" key="4">
    <source>
        <dbReference type="Google" id="ProtNLM"/>
    </source>
</evidence>
<feature type="transmembrane region" description="Helical" evidence="1">
    <location>
        <begin position="261"/>
        <end position="279"/>
    </location>
</feature>
<feature type="transmembrane region" description="Helical" evidence="1">
    <location>
        <begin position="36"/>
        <end position="55"/>
    </location>
</feature>
<protein>
    <recommendedName>
        <fullName evidence="4">DUF4129 domain-containing protein</fullName>
    </recommendedName>
</protein>
<proteinExistence type="predicted"/>